<evidence type="ECO:0000256" key="6">
    <source>
        <dbReference type="ARBA" id="ARBA00022960"/>
    </source>
</evidence>
<dbReference type="HAMAP" id="MF_02019">
    <property type="entry name" value="MurF"/>
    <property type="match status" value="1"/>
</dbReference>
<dbReference type="PANTHER" id="PTHR43024">
    <property type="entry name" value="UDP-N-ACETYLMURAMOYL-TRIPEPTIDE--D-ALANYL-D-ALANINE LIGASE"/>
    <property type="match status" value="1"/>
</dbReference>
<evidence type="ECO:0000256" key="8">
    <source>
        <dbReference type="ARBA" id="ARBA00023306"/>
    </source>
</evidence>
<dbReference type="Proteomes" id="UP000271125">
    <property type="component" value="Unassembled WGS sequence"/>
</dbReference>
<dbReference type="AlphaFoldDB" id="A0A660SKA7"/>
<dbReference type="Gene3D" id="3.90.190.20">
    <property type="entry name" value="Mur ligase, C-terminal domain"/>
    <property type="match status" value="1"/>
</dbReference>
<keyword evidence="2 10" id="KW-0436">Ligase</keyword>
<evidence type="ECO:0000256" key="4">
    <source>
        <dbReference type="ARBA" id="ARBA00022741"/>
    </source>
</evidence>
<accession>A0A660SKA7</accession>
<comment type="function">
    <text evidence="10 11">Involved in cell wall formation. Catalyzes the final step in the synthesis of UDP-N-acetylmuramoyl-pentapeptide, the precursor of murein.</text>
</comment>
<gene>
    <name evidence="10" type="primary">murF</name>
    <name evidence="15" type="ORF">DRP43_03220</name>
</gene>
<keyword evidence="6 10" id="KW-0133">Cell shape</keyword>
<comment type="subcellular location">
    <subcellularLocation>
        <location evidence="10 11">Cytoplasm</location>
    </subcellularLocation>
</comment>
<dbReference type="SUPFAM" id="SSF53244">
    <property type="entry name" value="MurD-like peptide ligases, peptide-binding domain"/>
    <property type="match status" value="1"/>
</dbReference>
<keyword evidence="3 10" id="KW-0132">Cell division</keyword>
<dbReference type="Pfam" id="PF01225">
    <property type="entry name" value="Mur_ligase"/>
    <property type="match status" value="1"/>
</dbReference>
<dbReference type="PANTHER" id="PTHR43024:SF1">
    <property type="entry name" value="UDP-N-ACETYLMURAMOYL-TRIPEPTIDE--D-ALANYL-D-ALANINE LIGASE"/>
    <property type="match status" value="1"/>
</dbReference>
<comment type="pathway">
    <text evidence="10 11">Cell wall biogenesis; peptidoglycan biosynthesis.</text>
</comment>
<dbReference type="GO" id="GO:0008766">
    <property type="term" value="F:UDP-N-acetylmuramoylalanyl-D-glutamyl-2,6-diaminopimelate-D-alanyl-D-alanine ligase activity"/>
    <property type="evidence" value="ECO:0007669"/>
    <property type="project" value="RHEA"/>
</dbReference>
<evidence type="ECO:0000259" key="12">
    <source>
        <dbReference type="Pfam" id="PF01225"/>
    </source>
</evidence>
<dbReference type="GO" id="GO:0008360">
    <property type="term" value="P:regulation of cell shape"/>
    <property type="evidence" value="ECO:0007669"/>
    <property type="project" value="UniProtKB-KW"/>
</dbReference>
<dbReference type="InterPro" id="IPR051046">
    <property type="entry name" value="MurCDEF_CellWall_CoF430Synth"/>
</dbReference>
<dbReference type="EC" id="6.3.2.10" evidence="10 11"/>
<evidence type="ECO:0000256" key="11">
    <source>
        <dbReference type="RuleBase" id="RU004136"/>
    </source>
</evidence>
<evidence type="ECO:0000313" key="15">
    <source>
        <dbReference type="EMBL" id="RKX70556.1"/>
    </source>
</evidence>
<dbReference type="GO" id="GO:0009252">
    <property type="term" value="P:peptidoglycan biosynthetic process"/>
    <property type="evidence" value="ECO:0007669"/>
    <property type="project" value="UniProtKB-UniRule"/>
</dbReference>
<evidence type="ECO:0000259" key="13">
    <source>
        <dbReference type="Pfam" id="PF02875"/>
    </source>
</evidence>
<dbReference type="SUPFAM" id="SSF53623">
    <property type="entry name" value="MurD-like peptide ligases, catalytic domain"/>
    <property type="match status" value="1"/>
</dbReference>
<proteinExistence type="inferred from homology"/>
<keyword evidence="5 10" id="KW-0067">ATP-binding</keyword>
<evidence type="ECO:0000256" key="2">
    <source>
        <dbReference type="ARBA" id="ARBA00022598"/>
    </source>
</evidence>
<evidence type="ECO:0000256" key="5">
    <source>
        <dbReference type="ARBA" id="ARBA00022840"/>
    </source>
</evidence>
<dbReference type="UniPathway" id="UPA00219"/>
<dbReference type="GO" id="GO:0047480">
    <property type="term" value="F:UDP-N-acetylmuramoyl-tripeptide-D-alanyl-D-alanine ligase activity"/>
    <property type="evidence" value="ECO:0007669"/>
    <property type="project" value="UniProtKB-UniRule"/>
</dbReference>
<evidence type="ECO:0000256" key="7">
    <source>
        <dbReference type="ARBA" id="ARBA00022984"/>
    </source>
</evidence>
<dbReference type="InterPro" id="IPR036615">
    <property type="entry name" value="Mur_ligase_C_dom_sf"/>
</dbReference>
<dbReference type="Gene3D" id="3.40.1190.10">
    <property type="entry name" value="Mur-like, catalytic domain"/>
    <property type="match status" value="1"/>
</dbReference>
<dbReference type="GO" id="GO:0005524">
    <property type="term" value="F:ATP binding"/>
    <property type="evidence" value="ECO:0007669"/>
    <property type="project" value="UniProtKB-UniRule"/>
</dbReference>
<keyword evidence="7 10" id="KW-0573">Peptidoglycan synthesis</keyword>
<dbReference type="Pfam" id="PF08245">
    <property type="entry name" value="Mur_ligase_M"/>
    <property type="match status" value="1"/>
</dbReference>
<feature type="domain" description="Mur ligase N-terminal catalytic" evidence="12">
    <location>
        <begin position="26"/>
        <end position="88"/>
    </location>
</feature>
<reference evidence="15 16" key="1">
    <citation type="submission" date="2018-06" db="EMBL/GenBank/DDBJ databases">
        <title>Extensive metabolic versatility and redundancy in microbially diverse, dynamic hydrothermal sediments.</title>
        <authorList>
            <person name="Dombrowski N."/>
            <person name="Teske A."/>
            <person name="Baker B.J."/>
        </authorList>
    </citation>
    <scope>NUCLEOTIDE SEQUENCE [LARGE SCALE GENOMIC DNA]</scope>
    <source>
        <strain evidence="15">B10_G13</strain>
    </source>
</reference>
<comment type="catalytic activity">
    <reaction evidence="10 11">
        <text>D-alanyl-D-alanine + UDP-N-acetyl-alpha-D-muramoyl-L-alanyl-gamma-D-glutamyl-meso-2,6-diaminopimelate + ATP = UDP-N-acetyl-alpha-D-muramoyl-L-alanyl-gamma-D-glutamyl-meso-2,6-diaminopimeloyl-D-alanyl-D-alanine + ADP + phosphate + H(+)</text>
        <dbReference type="Rhea" id="RHEA:28374"/>
        <dbReference type="ChEBI" id="CHEBI:15378"/>
        <dbReference type="ChEBI" id="CHEBI:30616"/>
        <dbReference type="ChEBI" id="CHEBI:43474"/>
        <dbReference type="ChEBI" id="CHEBI:57822"/>
        <dbReference type="ChEBI" id="CHEBI:61386"/>
        <dbReference type="ChEBI" id="CHEBI:83905"/>
        <dbReference type="ChEBI" id="CHEBI:456216"/>
        <dbReference type="EC" id="6.3.2.10"/>
    </reaction>
</comment>
<protein>
    <recommendedName>
        <fullName evidence="10 11">UDP-N-acetylmuramoyl-tripeptide--D-alanyl-D-alanine ligase</fullName>
        <ecNumber evidence="10 11">6.3.2.10</ecNumber>
    </recommendedName>
    <alternativeName>
        <fullName evidence="10">D-alanyl-D-alanine-adding enzyme</fullName>
    </alternativeName>
</protein>
<evidence type="ECO:0000259" key="14">
    <source>
        <dbReference type="Pfam" id="PF08245"/>
    </source>
</evidence>
<evidence type="ECO:0000256" key="10">
    <source>
        <dbReference type="HAMAP-Rule" id="MF_02019"/>
    </source>
</evidence>
<keyword evidence="1 10" id="KW-0963">Cytoplasm</keyword>
<name>A0A660SKA7_UNCT6</name>
<feature type="domain" description="Mur ligase C-terminal" evidence="13">
    <location>
        <begin position="308"/>
        <end position="427"/>
    </location>
</feature>
<dbReference type="NCBIfam" id="TIGR01143">
    <property type="entry name" value="murF"/>
    <property type="match status" value="1"/>
</dbReference>
<dbReference type="InterPro" id="IPR035911">
    <property type="entry name" value="MurE/MurF_N"/>
</dbReference>
<dbReference type="EMBL" id="QNBD01000129">
    <property type="protein sequence ID" value="RKX70556.1"/>
    <property type="molecule type" value="Genomic_DNA"/>
</dbReference>
<dbReference type="InterPro" id="IPR005863">
    <property type="entry name" value="UDP-N-AcMur_synth"/>
</dbReference>
<comment type="caution">
    <text evidence="15">The sequence shown here is derived from an EMBL/GenBank/DDBJ whole genome shotgun (WGS) entry which is preliminary data.</text>
</comment>
<keyword evidence="9 10" id="KW-0961">Cell wall biogenesis/degradation</keyword>
<dbReference type="InterPro" id="IPR000713">
    <property type="entry name" value="Mur_ligase_N"/>
</dbReference>
<dbReference type="InterPro" id="IPR004101">
    <property type="entry name" value="Mur_ligase_C"/>
</dbReference>
<keyword evidence="8 10" id="KW-0131">Cell cycle</keyword>
<dbReference type="Gene3D" id="3.40.1390.10">
    <property type="entry name" value="MurE/MurF, N-terminal domain"/>
    <property type="match status" value="1"/>
</dbReference>
<dbReference type="GO" id="GO:0071555">
    <property type="term" value="P:cell wall organization"/>
    <property type="evidence" value="ECO:0007669"/>
    <property type="project" value="UniProtKB-KW"/>
</dbReference>
<feature type="binding site" evidence="10">
    <location>
        <begin position="108"/>
        <end position="114"/>
    </location>
    <ligand>
        <name>ATP</name>
        <dbReference type="ChEBI" id="CHEBI:30616"/>
    </ligand>
</feature>
<evidence type="ECO:0000256" key="9">
    <source>
        <dbReference type="ARBA" id="ARBA00023316"/>
    </source>
</evidence>
<dbReference type="Pfam" id="PF02875">
    <property type="entry name" value="Mur_ligase_C"/>
    <property type="match status" value="1"/>
</dbReference>
<dbReference type="SUPFAM" id="SSF63418">
    <property type="entry name" value="MurE/MurF N-terminal domain"/>
    <property type="match status" value="1"/>
</dbReference>
<evidence type="ECO:0000256" key="3">
    <source>
        <dbReference type="ARBA" id="ARBA00022618"/>
    </source>
</evidence>
<dbReference type="InterPro" id="IPR036565">
    <property type="entry name" value="Mur-like_cat_sf"/>
</dbReference>
<dbReference type="GO" id="GO:0051301">
    <property type="term" value="P:cell division"/>
    <property type="evidence" value="ECO:0007669"/>
    <property type="project" value="UniProtKB-KW"/>
</dbReference>
<dbReference type="InterPro" id="IPR013221">
    <property type="entry name" value="Mur_ligase_cen"/>
</dbReference>
<evidence type="ECO:0000313" key="16">
    <source>
        <dbReference type="Proteomes" id="UP000271125"/>
    </source>
</evidence>
<comment type="similarity">
    <text evidence="10">Belongs to the MurCDEF family. MurF subfamily.</text>
</comment>
<sequence>MNSLSFEEIKCLLNPKHSMVSLDGQITGVSIDSRKIKPGDLFIAIESGKTSGANYAKDAINRGASLVISERDLDILPLFVVEDSIVALNELAGYYRNKFNLHVIGVTGSIGKTTVKDMLYLLLSAKFRVVKNEGNLNNLLGLPLSIFNIDSNTEYVILEMGMNHLGEIDKLAKIAKPDIGIITNIAPCHMEYFNDIKEVLIAKLELYKNISVGGLFILNEYDTELKNIEKRNDLKHITVGNNCDYHIDNINELPESITFNINNVKFDIPLIGRFNAFNACLSIALSNYLGVELSVASRVLKNYKSSNGRMNIKKTVDSVFLIDDTYNANPDAFRNVIEYIDRNFKRNRYAVIGDMLELGKLSGYYHRKLGEILKKAHFNKIFYSGDFIEAVKDGANDIYIKPVEDNDMDYLREEVNEGDVILFKASRGIGIETWMNKFLKR</sequence>
<dbReference type="GO" id="GO:0005737">
    <property type="term" value="C:cytoplasm"/>
    <property type="evidence" value="ECO:0007669"/>
    <property type="project" value="UniProtKB-SubCell"/>
</dbReference>
<keyword evidence="4 10" id="KW-0547">Nucleotide-binding</keyword>
<feature type="domain" description="Mur ligase central" evidence="14">
    <location>
        <begin position="106"/>
        <end position="285"/>
    </location>
</feature>
<organism evidence="15 16">
    <name type="scientific">candidate division TA06 bacterium</name>
    <dbReference type="NCBI Taxonomy" id="2250710"/>
    <lineage>
        <taxon>Bacteria</taxon>
        <taxon>Bacteria division TA06</taxon>
    </lineage>
</organism>
<evidence type="ECO:0000256" key="1">
    <source>
        <dbReference type="ARBA" id="ARBA00022490"/>
    </source>
</evidence>